<feature type="compositionally biased region" description="Basic residues" evidence="1">
    <location>
        <begin position="9"/>
        <end position="24"/>
    </location>
</feature>
<feature type="domain" description="DNA-directed RNA polymerase III subunit RPC5 C-terminal" evidence="2">
    <location>
        <begin position="56"/>
        <end position="154"/>
    </location>
</feature>
<accession>A0A0B6ZKL5</accession>
<protein>
    <recommendedName>
        <fullName evidence="2">DNA-directed RNA polymerase III subunit RPC5 C-terminal domain-containing protein</fullName>
    </recommendedName>
</protein>
<dbReference type="AlphaFoldDB" id="A0A0B6ZKL5"/>
<dbReference type="EMBL" id="HACG01021430">
    <property type="protein sequence ID" value="CEK68295.1"/>
    <property type="molecule type" value="Transcribed_RNA"/>
</dbReference>
<sequence>MNQQPTERHRSRKLSSWSPRKRTLSGRSQSDVSDVELDHSDKQKIIDSSACRNILDMDSTVNGNIYPSNNLQNGVCVPHTGNMNTPSANSEHTDNPVLIHELEKFMKEVLSESTSICMSDLRSKLSMYTARVPSAHVFSSGVSDKMIEDAVVAVGGFRLKNQWPSNRKPELMFSSLLVIMELISYARFCSPYLKNLPNFAVGHFVLELKMSALNFQKQN</sequence>
<evidence type="ECO:0000259" key="2">
    <source>
        <dbReference type="Pfam" id="PF19725"/>
    </source>
</evidence>
<dbReference type="InterPro" id="IPR045576">
    <property type="entry name" value="RPC5_C"/>
</dbReference>
<evidence type="ECO:0000256" key="1">
    <source>
        <dbReference type="SAM" id="MobiDB-lite"/>
    </source>
</evidence>
<feature type="region of interest" description="Disordered" evidence="1">
    <location>
        <begin position="1"/>
        <end position="37"/>
    </location>
</feature>
<name>A0A0B6ZKL5_9EUPU</name>
<gene>
    <name evidence="3" type="primary">ORF65818</name>
</gene>
<evidence type="ECO:0000313" key="3">
    <source>
        <dbReference type="EMBL" id="CEK68295.1"/>
    </source>
</evidence>
<proteinExistence type="predicted"/>
<reference evidence="3" key="1">
    <citation type="submission" date="2014-12" db="EMBL/GenBank/DDBJ databases">
        <title>Insight into the proteome of Arion vulgaris.</title>
        <authorList>
            <person name="Aradska J."/>
            <person name="Bulat T."/>
            <person name="Smidak R."/>
            <person name="Sarate P."/>
            <person name="Gangsoo J."/>
            <person name="Sialana F."/>
            <person name="Bilban M."/>
            <person name="Lubec G."/>
        </authorList>
    </citation>
    <scope>NUCLEOTIDE SEQUENCE</scope>
    <source>
        <tissue evidence="3">Skin</tissue>
    </source>
</reference>
<dbReference type="Pfam" id="PF19725">
    <property type="entry name" value="RPC5_C"/>
    <property type="match status" value="1"/>
</dbReference>
<organism evidence="3">
    <name type="scientific">Arion vulgaris</name>
    <dbReference type="NCBI Taxonomy" id="1028688"/>
    <lineage>
        <taxon>Eukaryota</taxon>
        <taxon>Metazoa</taxon>
        <taxon>Spiralia</taxon>
        <taxon>Lophotrochozoa</taxon>
        <taxon>Mollusca</taxon>
        <taxon>Gastropoda</taxon>
        <taxon>Heterobranchia</taxon>
        <taxon>Euthyneura</taxon>
        <taxon>Panpulmonata</taxon>
        <taxon>Eupulmonata</taxon>
        <taxon>Stylommatophora</taxon>
        <taxon>Helicina</taxon>
        <taxon>Arionoidea</taxon>
        <taxon>Arionidae</taxon>
        <taxon>Arion</taxon>
    </lineage>
</organism>